<feature type="domain" description="Chaperone DnaJ C-terminal" evidence="1">
    <location>
        <begin position="2"/>
        <end position="40"/>
    </location>
</feature>
<feature type="non-terminal residue" evidence="2">
    <location>
        <position position="1"/>
    </location>
</feature>
<dbReference type="GO" id="GO:0051082">
    <property type="term" value="F:unfolded protein binding"/>
    <property type="evidence" value="ECO:0007669"/>
    <property type="project" value="InterPro"/>
</dbReference>
<dbReference type="InterPro" id="IPR002939">
    <property type="entry name" value="DnaJ_C"/>
</dbReference>
<dbReference type="GO" id="GO:0006457">
    <property type="term" value="P:protein folding"/>
    <property type="evidence" value="ECO:0007669"/>
    <property type="project" value="InterPro"/>
</dbReference>
<evidence type="ECO:0000313" key="2">
    <source>
        <dbReference type="EMBL" id="GAI47151.1"/>
    </source>
</evidence>
<proteinExistence type="predicted"/>
<name>X1PX71_9ZZZZ</name>
<dbReference type="Pfam" id="PF01556">
    <property type="entry name" value="DnaJ_C"/>
    <property type="match status" value="1"/>
</dbReference>
<gene>
    <name evidence="2" type="ORF">S06H3_62216</name>
</gene>
<comment type="caution">
    <text evidence="2">The sequence shown here is derived from an EMBL/GenBank/DDBJ whole genome shotgun (WGS) entry which is preliminary data.</text>
</comment>
<protein>
    <recommendedName>
        <fullName evidence="1">Chaperone DnaJ C-terminal domain-containing protein</fullName>
    </recommendedName>
</protein>
<evidence type="ECO:0000259" key="1">
    <source>
        <dbReference type="Pfam" id="PF01556"/>
    </source>
</evidence>
<organism evidence="2">
    <name type="scientific">marine sediment metagenome</name>
    <dbReference type="NCBI Taxonomy" id="412755"/>
    <lineage>
        <taxon>unclassified sequences</taxon>
        <taxon>metagenomes</taxon>
        <taxon>ecological metagenomes</taxon>
    </lineage>
</organism>
<dbReference type="Gene3D" id="2.60.260.20">
    <property type="entry name" value="Urease metallochaperone UreE, N-terminal domain"/>
    <property type="match status" value="1"/>
</dbReference>
<reference evidence="2" key="1">
    <citation type="journal article" date="2014" name="Front. Microbiol.">
        <title>High frequency of phylogenetically diverse reductive dehalogenase-homologous genes in deep subseafloor sedimentary metagenomes.</title>
        <authorList>
            <person name="Kawai M."/>
            <person name="Futagami T."/>
            <person name="Toyoda A."/>
            <person name="Takaki Y."/>
            <person name="Nishi S."/>
            <person name="Hori S."/>
            <person name="Arai W."/>
            <person name="Tsubouchi T."/>
            <person name="Morono Y."/>
            <person name="Uchiyama I."/>
            <person name="Ito T."/>
            <person name="Fujiyama A."/>
            <person name="Inagaki F."/>
            <person name="Takami H."/>
        </authorList>
    </citation>
    <scope>NUCLEOTIDE SEQUENCE</scope>
    <source>
        <strain evidence="2">Expedition CK06-06</strain>
    </source>
</reference>
<dbReference type="SUPFAM" id="SSF49493">
    <property type="entry name" value="HSP40/DnaJ peptide-binding domain"/>
    <property type="match status" value="1"/>
</dbReference>
<accession>X1PX71</accession>
<sequence length="41" mass="4371">GKTLRVKIPAGAKSGAKVRLRNARQITDGQPGDIMILVNVK</sequence>
<dbReference type="EMBL" id="BARV01040963">
    <property type="protein sequence ID" value="GAI47151.1"/>
    <property type="molecule type" value="Genomic_DNA"/>
</dbReference>
<dbReference type="InterPro" id="IPR008971">
    <property type="entry name" value="HSP40/DnaJ_pept-bd"/>
</dbReference>
<dbReference type="AlphaFoldDB" id="X1PX71"/>